<keyword evidence="1" id="KW-1185">Reference proteome</keyword>
<dbReference type="AlphaFoldDB" id="A0A1I7X3U2"/>
<dbReference type="Proteomes" id="UP000095283">
    <property type="component" value="Unplaced"/>
</dbReference>
<sequence length="55" mass="6125">MDALSLYLLVGHQAGNIWLNVMEVGFNLESTSYARRNGPLPLIIRSLQTGSNEYT</sequence>
<evidence type="ECO:0000313" key="1">
    <source>
        <dbReference type="Proteomes" id="UP000095283"/>
    </source>
</evidence>
<organism evidence="1 2">
    <name type="scientific">Heterorhabditis bacteriophora</name>
    <name type="common">Entomopathogenic nematode worm</name>
    <dbReference type="NCBI Taxonomy" id="37862"/>
    <lineage>
        <taxon>Eukaryota</taxon>
        <taxon>Metazoa</taxon>
        <taxon>Ecdysozoa</taxon>
        <taxon>Nematoda</taxon>
        <taxon>Chromadorea</taxon>
        <taxon>Rhabditida</taxon>
        <taxon>Rhabditina</taxon>
        <taxon>Rhabditomorpha</taxon>
        <taxon>Strongyloidea</taxon>
        <taxon>Heterorhabditidae</taxon>
        <taxon>Heterorhabditis</taxon>
    </lineage>
</organism>
<evidence type="ECO:0000313" key="2">
    <source>
        <dbReference type="WBParaSite" id="Hba_12269"/>
    </source>
</evidence>
<accession>A0A1I7X3U2</accession>
<dbReference type="WBParaSite" id="Hba_12269">
    <property type="protein sequence ID" value="Hba_12269"/>
    <property type="gene ID" value="Hba_12269"/>
</dbReference>
<protein>
    <submittedName>
        <fullName evidence="2">Uncharacterized protein</fullName>
    </submittedName>
</protein>
<reference evidence="2" key="1">
    <citation type="submission" date="2016-11" db="UniProtKB">
        <authorList>
            <consortium name="WormBaseParasite"/>
        </authorList>
    </citation>
    <scope>IDENTIFICATION</scope>
</reference>
<proteinExistence type="predicted"/>
<name>A0A1I7X3U2_HETBA</name>